<evidence type="ECO:0000256" key="1">
    <source>
        <dbReference type="SAM" id="MobiDB-lite"/>
    </source>
</evidence>
<evidence type="ECO:0000313" key="3">
    <source>
        <dbReference type="RefSeq" id="XP_051859561.1"/>
    </source>
</evidence>
<reference evidence="3" key="1">
    <citation type="submission" date="2025-08" db="UniProtKB">
        <authorList>
            <consortium name="RefSeq"/>
        </authorList>
    </citation>
    <scope>IDENTIFICATION</scope>
    <source>
        <strain evidence="3">15112-1751.03</strain>
        <tissue evidence="3">Whole Adult</tissue>
    </source>
</reference>
<dbReference type="RefSeq" id="XP_051859561.1">
    <property type="nucleotide sequence ID" value="XM_052003601.1"/>
</dbReference>
<name>A0A9C6STC1_DROAB</name>
<feature type="compositionally biased region" description="Pro residues" evidence="1">
    <location>
        <begin position="187"/>
        <end position="201"/>
    </location>
</feature>
<proteinExistence type="predicted"/>
<gene>
    <name evidence="3" type="primary">LOC127565415</name>
</gene>
<sequence length="297" mass="32844">MHNNNNNSNNNSQQQSIAYFWAPTKDPQQQQEKQERSNENNTAYQSKYCRTCNDSNIDTLPIYRKLTGNIDGVDVVFRVNNNRNNIDAKKKNSASVSHRVNSANNKLNLIINRNKVSSKHHSLPAATNLLNKLPTSSADRHLKPTAVARFVRRRLCRHRRVSTASPSLPLLHGRSRRRAASHSTDVAPPPPPSPPTLPPSQPTAFASPAASMFLPYQINQRATLLQASTATSTALPHVQGATITATTTATTTTTTLNHNTQLHAAHRIFNLPGKVVDILKQQPKVQAATKSKKKQQK</sequence>
<protein>
    <submittedName>
        <fullName evidence="3">RhoGEF domain-containing protein gxcJ</fullName>
    </submittedName>
</protein>
<accession>A0A9C6STC1</accession>
<organism evidence="2 3">
    <name type="scientific">Drosophila albomicans</name>
    <name type="common">Fruit fly</name>
    <dbReference type="NCBI Taxonomy" id="7291"/>
    <lineage>
        <taxon>Eukaryota</taxon>
        <taxon>Metazoa</taxon>
        <taxon>Ecdysozoa</taxon>
        <taxon>Arthropoda</taxon>
        <taxon>Hexapoda</taxon>
        <taxon>Insecta</taxon>
        <taxon>Pterygota</taxon>
        <taxon>Neoptera</taxon>
        <taxon>Endopterygota</taxon>
        <taxon>Diptera</taxon>
        <taxon>Brachycera</taxon>
        <taxon>Muscomorpha</taxon>
        <taxon>Ephydroidea</taxon>
        <taxon>Drosophilidae</taxon>
        <taxon>Drosophila</taxon>
    </lineage>
</organism>
<evidence type="ECO:0000313" key="2">
    <source>
        <dbReference type="Proteomes" id="UP000515160"/>
    </source>
</evidence>
<dbReference type="Proteomes" id="UP000515160">
    <property type="component" value="Chromosome 3"/>
</dbReference>
<dbReference type="GeneID" id="127565415"/>
<feature type="region of interest" description="Disordered" evidence="1">
    <location>
        <begin position="162"/>
        <end position="206"/>
    </location>
</feature>
<dbReference type="AlphaFoldDB" id="A0A9C6STC1"/>
<keyword evidence="2" id="KW-1185">Reference proteome</keyword>